<organism evidence="1 2">
    <name type="scientific">Potamilus streckersoni</name>
    <dbReference type="NCBI Taxonomy" id="2493646"/>
    <lineage>
        <taxon>Eukaryota</taxon>
        <taxon>Metazoa</taxon>
        <taxon>Spiralia</taxon>
        <taxon>Lophotrochozoa</taxon>
        <taxon>Mollusca</taxon>
        <taxon>Bivalvia</taxon>
        <taxon>Autobranchia</taxon>
        <taxon>Heteroconchia</taxon>
        <taxon>Palaeoheterodonta</taxon>
        <taxon>Unionida</taxon>
        <taxon>Unionoidea</taxon>
        <taxon>Unionidae</taxon>
        <taxon>Ambleminae</taxon>
        <taxon>Lampsilini</taxon>
        <taxon>Potamilus</taxon>
    </lineage>
</organism>
<keyword evidence="2" id="KW-1185">Reference proteome</keyword>
<dbReference type="EMBL" id="JAEAOA010002037">
    <property type="protein sequence ID" value="KAK3597348.1"/>
    <property type="molecule type" value="Genomic_DNA"/>
</dbReference>
<sequence>MAVTSKFRFVQPFPPICNVARGKYVIDKIKKKKMSSSRQNYLFCLQKNLSCPDLKLDNFINVSIDSFVVQKFWYSHSINLATTSMANFGLVKHMGVLDRLGCSQNFSQ</sequence>
<proteinExistence type="predicted"/>
<reference evidence="1" key="2">
    <citation type="journal article" date="2021" name="Genome Biol. Evol.">
        <title>Developing a high-quality reference genome for a parasitic bivalve with doubly uniparental inheritance (Bivalvia: Unionida).</title>
        <authorList>
            <person name="Smith C.H."/>
        </authorList>
    </citation>
    <scope>NUCLEOTIDE SEQUENCE</scope>
    <source>
        <strain evidence="1">CHS0354</strain>
        <tissue evidence="1">Mantle</tissue>
    </source>
</reference>
<comment type="caution">
    <text evidence="1">The sequence shown here is derived from an EMBL/GenBank/DDBJ whole genome shotgun (WGS) entry which is preliminary data.</text>
</comment>
<gene>
    <name evidence="1" type="ORF">CHS0354_034591</name>
</gene>
<dbReference type="AlphaFoldDB" id="A0AAE0SSY7"/>
<dbReference type="Proteomes" id="UP001195483">
    <property type="component" value="Unassembled WGS sequence"/>
</dbReference>
<protein>
    <submittedName>
        <fullName evidence="1">Uncharacterized protein</fullName>
    </submittedName>
</protein>
<evidence type="ECO:0000313" key="2">
    <source>
        <dbReference type="Proteomes" id="UP001195483"/>
    </source>
</evidence>
<reference evidence="1" key="3">
    <citation type="submission" date="2023-05" db="EMBL/GenBank/DDBJ databases">
        <authorList>
            <person name="Smith C.H."/>
        </authorList>
    </citation>
    <scope>NUCLEOTIDE SEQUENCE</scope>
    <source>
        <strain evidence="1">CHS0354</strain>
        <tissue evidence="1">Mantle</tissue>
    </source>
</reference>
<name>A0AAE0SSY7_9BIVA</name>
<reference evidence="1" key="1">
    <citation type="journal article" date="2021" name="Genome Biol. Evol.">
        <title>A High-Quality Reference Genome for a Parasitic Bivalve with Doubly Uniparental Inheritance (Bivalvia: Unionida).</title>
        <authorList>
            <person name="Smith C.H."/>
        </authorList>
    </citation>
    <scope>NUCLEOTIDE SEQUENCE</scope>
    <source>
        <strain evidence="1">CHS0354</strain>
    </source>
</reference>
<evidence type="ECO:0000313" key="1">
    <source>
        <dbReference type="EMBL" id="KAK3597348.1"/>
    </source>
</evidence>
<accession>A0AAE0SSY7</accession>